<dbReference type="Proteomes" id="UP001056120">
    <property type="component" value="Linkage Group LG04"/>
</dbReference>
<keyword evidence="2" id="KW-1185">Reference proteome</keyword>
<reference evidence="2" key="1">
    <citation type="journal article" date="2022" name="Mol. Ecol. Resour.">
        <title>The genomes of chicory, endive, great burdock and yacon provide insights into Asteraceae palaeo-polyploidization history and plant inulin production.</title>
        <authorList>
            <person name="Fan W."/>
            <person name="Wang S."/>
            <person name="Wang H."/>
            <person name="Wang A."/>
            <person name="Jiang F."/>
            <person name="Liu H."/>
            <person name="Zhao H."/>
            <person name="Xu D."/>
            <person name="Zhang Y."/>
        </authorList>
    </citation>
    <scope>NUCLEOTIDE SEQUENCE [LARGE SCALE GENOMIC DNA]</scope>
    <source>
        <strain evidence="2">cv. Yunnan</strain>
    </source>
</reference>
<organism evidence="1 2">
    <name type="scientific">Smallanthus sonchifolius</name>
    <dbReference type="NCBI Taxonomy" id="185202"/>
    <lineage>
        <taxon>Eukaryota</taxon>
        <taxon>Viridiplantae</taxon>
        <taxon>Streptophyta</taxon>
        <taxon>Embryophyta</taxon>
        <taxon>Tracheophyta</taxon>
        <taxon>Spermatophyta</taxon>
        <taxon>Magnoliopsida</taxon>
        <taxon>eudicotyledons</taxon>
        <taxon>Gunneridae</taxon>
        <taxon>Pentapetalae</taxon>
        <taxon>asterids</taxon>
        <taxon>campanulids</taxon>
        <taxon>Asterales</taxon>
        <taxon>Asteraceae</taxon>
        <taxon>Asteroideae</taxon>
        <taxon>Heliantheae alliance</taxon>
        <taxon>Millerieae</taxon>
        <taxon>Smallanthus</taxon>
    </lineage>
</organism>
<evidence type="ECO:0000313" key="1">
    <source>
        <dbReference type="EMBL" id="KAI3819813.1"/>
    </source>
</evidence>
<gene>
    <name evidence="1" type="ORF">L1987_13665</name>
</gene>
<dbReference type="EMBL" id="CM042021">
    <property type="protein sequence ID" value="KAI3819813.1"/>
    <property type="molecule type" value="Genomic_DNA"/>
</dbReference>
<proteinExistence type="predicted"/>
<accession>A0ACB9JJG8</accession>
<sequence length="174" mass="20106">MHKSIRILLAIVAYYDYEIWQMDVKTAFLNGHLTEDVYMVQPEGFEDLKNPNKNEDEPCVYRKASGSFITFLILYVDDVLLIGNNVPMLQDVKSWLEAAKEAAWMKKSIADLEVMPSIKDQSRYCVTILVRGDIVLNKVQTDQNLVDPFTKPMPQAKHEEHADKKGLRFGRQWV</sequence>
<protein>
    <submittedName>
        <fullName evidence="1">Uncharacterized protein</fullName>
    </submittedName>
</protein>
<reference evidence="1 2" key="2">
    <citation type="journal article" date="2022" name="Mol. Ecol. Resour.">
        <title>The genomes of chicory, endive, great burdock and yacon provide insights into Asteraceae paleo-polyploidization history and plant inulin production.</title>
        <authorList>
            <person name="Fan W."/>
            <person name="Wang S."/>
            <person name="Wang H."/>
            <person name="Wang A."/>
            <person name="Jiang F."/>
            <person name="Liu H."/>
            <person name="Zhao H."/>
            <person name="Xu D."/>
            <person name="Zhang Y."/>
        </authorList>
    </citation>
    <scope>NUCLEOTIDE SEQUENCE [LARGE SCALE GENOMIC DNA]</scope>
    <source>
        <strain evidence="2">cv. Yunnan</strain>
        <tissue evidence="1">Leaves</tissue>
    </source>
</reference>
<comment type="caution">
    <text evidence="1">The sequence shown here is derived from an EMBL/GenBank/DDBJ whole genome shotgun (WGS) entry which is preliminary data.</text>
</comment>
<name>A0ACB9JJG8_9ASTR</name>
<evidence type="ECO:0000313" key="2">
    <source>
        <dbReference type="Proteomes" id="UP001056120"/>
    </source>
</evidence>